<feature type="binding site" evidence="15">
    <location>
        <position position="282"/>
    </location>
    <ligand>
        <name>ATP</name>
        <dbReference type="ChEBI" id="CHEBI:30616"/>
        <note>ligand shared between two neighboring subunits of the homotrimer</note>
    </ligand>
</feature>
<dbReference type="GO" id="GO:0005524">
    <property type="term" value="F:ATP binding"/>
    <property type="evidence" value="ECO:0007669"/>
    <property type="project" value="UniProtKB-KW"/>
</dbReference>
<dbReference type="PIRSF" id="PIRSF005713">
    <property type="entry name" value="P2X_purinoceptor"/>
    <property type="match status" value="1"/>
</dbReference>
<keyword evidence="15" id="KW-0067">ATP-binding</keyword>
<feature type="glycosylation site" description="N-linked (GlcNAc...) asparagine" evidence="17">
    <location>
        <position position="153"/>
    </location>
</feature>
<dbReference type="PANTHER" id="PTHR10125">
    <property type="entry name" value="P2X PURINOCEPTOR"/>
    <property type="match status" value="1"/>
</dbReference>
<dbReference type="PROSITE" id="PS01212">
    <property type="entry name" value="P2X_RECEPTOR"/>
    <property type="match status" value="1"/>
</dbReference>
<dbReference type="GO" id="GO:0033198">
    <property type="term" value="P:response to ATP"/>
    <property type="evidence" value="ECO:0007669"/>
    <property type="project" value="InterPro"/>
</dbReference>
<dbReference type="GO" id="GO:0004931">
    <property type="term" value="F:extracellularly ATP-gated monoatomic cation channel activity"/>
    <property type="evidence" value="ECO:0007669"/>
    <property type="project" value="InterPro"/>
</dbReference>
<dbReference type="PRINTS" id="PR01307">
    <property type="entry name" value="P2XRECEPTOR"/>
</dbReference>
<dbReference type="InterPro" id="IPR001429">
    <property type="entry name" value="P2X_purnocptor"/>
</dbReference>
<evidence type="ECO:0000256" key="16">
    <source>
        <dbReference type="PIRSR" id="PIRSR005713-2"/>
    </source>
</evidence>
<keyword evidence="3 18" id="KW-0813">Transport</keyword>
<dbReference type="Gene3D" id="2.60.490.10">
    <property type="entry name" value="atp-gated p2x4 ion channel domain"/>
    <property type="match status" value="2"/>
</dbReference>
<evidence type="ECO:0000256" key="3">
    <source>
        <dbReference type="ARBA" id="ARBA00022448"/>
    </source>
</evidence>
<keyword evidence="11" id="KW-0325">Glycoprotein</keyword>
<feature type="binding site" evidence="15">
    <location>
        <begin position="262"/>
        <end position="264"/>
    </location>
    <ligand>
        <name>ATP</name>
        <dbReference type="ChEBI" id="CHEBI:30616"/>
        <note>ligand shared between two neighboring subunits of the homotrimer</note>
    </ligand>
</feature>
<comment type="similarity">
    <text evidence="2 18">Belongs to the P2X receptor family.</text>
</comment>
<dbReference type="GO" id="GO:0098794">
    <property type="term" value="C:postsynapse"/>
    <property type="evidence" value="ECO:0007669"/>
    <property type="project" value="GOC"/>
</dbReference>
<dbReference type="FunFam" id="1.10.287.940:FF:000010">
    <property type="entry name" value="P2X receptor E"/>
    <property type="match status" value="1"/>
</dbReference>
<evidence type="ECO:0000256" key="1">
    <source>
        <dbReference type="ARBA" id="ARBA00004651"/>
    </source>
</evidence>
<dbReference type="GO" id="GO:0001614">
    <property type="term" value="F:purinergic nucleotide receptor activity"/>
    <property type="evidence" value="ECO:0007669"/>
    <property type="project" value="InterPro"/>
</dbReference>
<feature type="binding site" evidence="15">
    <location>
        <begin position="63"/>
        <end position="65"/>
    </location>
    <ligand>
        <name>ATP</name>
        <dbReference type="ChEBI" id="CHEBI:30616"/>
        <note>ligand shared between two neighboring subunits of the homotrimer</note>
    </ligand>
</feature>
<keyword evidence="7 18" id="KW-0406">Ion transport</keyword>
<feature type="binding site" evidence="15">
    <location>
        <position position="155"/>
    </location>
    <ligand>
        <name>ATP</name>
        <dbReference type="ChEBI" id="CHEBI:30616"/>
        <note>ligand shared between two neighboring subunits of the homotrimer</note>
    </ligand>
</feature>
<keyword evidence="9 16" id="KW-1015">Disulfide bond</keyword>
<reference evidence="20" key="1">
    <citation type="submission" date="2025-08" db="UniProtKB">
        <authorList>
            <consortium name="RefSeq"/>
        </authorList>
    </citation>
    <scope>IDENTIFICATION</scope>
    <source>
        <tissue evidence="20">Sperm</tissue>
    </source>
</reference>
<evidence type="ECO:0000256" key="11">
    <source>
        <dbReference type="ARBA" id="ARBA00023180"/>
    </source>
</evidence>
<dbReference type="Gene3D" id="1.10.287.940">
    <property type="entry name" value="atp-gated p2x4 ion channel"/>
    <property type="match status" value="2"/>
</dbReference>
<accession>A0AAJ7SKV8</accession>
<evidence type="ECO:0000256" key="9">
    <source>
        <dbReference type="ARBA" id="ARBA00023157"/>
    </source>
</evidence>
<sequence>MGCVSRGLCEYETPRIVKIHSCKVSLANRLIQLLIVAYVVGWVFVVQRGYQDSEEVLSSVTTKVKGAALADSAVFDAADYVVPPQEPNSFFVMTNFVLTPNQTQGTCPQVRLLTGSCVRAGGAASKSCEVRAWCPLEHSDHVPSPALLQGAENFTVLIKNSVQFPKFSFFKRNIASGTNGSALRSCRYDARRDPHCPIFRLGDVVAGAGENFQQIALEGGVVGIMVEWNCDLDLSWERCRPSYSFQRLDARHSNETIAPGYNFRFSRYFLNANGTESRALIKAYGVRFVVQVYGQGRKFNIIPTLMNVGSGIALLGVATVVCDVLVLYVFKRRHFYREKKFKDACDEDGVEGDRTPMT</sequence>
<evidence type="ECO:0000313" key="20">
    <source>
        <dbReference type="RefSeq" id="XP_032800969.1"/>
    </source>
</evidence>
<dbReference type="NCBIfam" id="TIGR00863">
    <property type="entry name" value="P2X"/>
    <property type="match status" value="1"/>
</dbReference>
<dbReference type="Proteomes" id="UP001318040">
    <property type="component" value="Unplaced"/>
</dbReference>
<evidence type="ECO:0000256" key="17">
    <source>
        <dbReference type="PIRSR" id="PIRSR005713-3"/>
    </source>
</evidence>
<dbReference type="Pfam" id="PF00864">
    <property type="entry name" value="P2X_receptor"/>
    <property type="match status" value="2"/>
</dbReference>
<dbReference type="GO" id="GO:0070588">
    <property type="term" value="P:calcium ion transmembrane transport"/>
    <property type="evidence" value="ECO:0007669"/>
    <property type="project" value="TreeGrafter"/>
</dbReference>
<evidence type="ECO:0000256" key="2">
    <source>
        <dbReference type="ARBA" id="ARBA00009848"/>
    </source>
</evidence>
<comment type="function">
    <text evidence="18">Receptor for ATP that acts as a ligand-gated ion channel.</text>
</comment>
<evidence type="ECO:0000313" key="19">
    <source>
        <dbReference type="Proteomes" id="UP001318040"/>
    </source>
</evidence>
<feature type="disulfide bond" evidence="16">
    <location>
        <begin position="186"/>
        <end position="196"/>
    </location>
</feature>
<keyword evidence="4" id="KW-1003">Cell membrane</keyword>
<evidence type="ECO:0000256" key="8">
    <source>
        <dbReference type="ARBA" id="ARBA00023136"/>
    </source>
</evidence>
<protein>
    <recommendedName>
        <fullName evidence="18">P2X purinoceptor</fullName>
    </recommendedName>
</protein>
<proteinExistence type="inferred from homology"/>
<comment type="catalytic activity">
    <reaction evidence="14">
        <text>Ca(2+)(in) = Ca(2+)(out)</text>
        <dbReference type="Rhea" id="RHEA:29671"/>
        <dbReference type="ChEBI" id="CHEBI:29108"/>
    </reaction>
</comment>
<organism evidence="19 20">
    <name type="scientific">Petromyzon marinus</name>
    <name type="common">Sea lamprey</name>
    <dbReference type="NCBI Taxonomy" id="7757"/>
    <lineage>
        <taxon>Eukaryota</taxon>
        <taxon>Metazoa</taxon>
        <taxon>Chordata</taxon>
        <taxon>Craniata</taxon>
        <taxon>Vertebrata</taxon>
        <taxon>Cyclostomata</taxon>
        <taxon>Hyperoartia</taxon>
        <taxon>Petromyzontiformes</taxon>
        <taxon>Petromyzontidae</taxon>
        <taxon>Petromyzon</taxon>
    </lineage>
</organism>
<dbReference type="AlphaFoldDB" id="A0AAJ7SKV8"/>
<feature type="transmembrane region" description="Helical" evidence="18">
    <location>
        <begin position="308"/>
        <end position="330"/>
    </location>
</feature>
<keyword evidence="13 18" id="KW-0407">Ion channel</keyword>
<name>A0AAJ7SKV8_PETMA</name>
<dbReference type="PANTHER" id="PTHR10125:SF31">
    <property type="entry name" value="P2X RECEPTOR E"/>
    <property type="match status" value="1"/>
</dbReference>
<evidence type="ECO:0000256" key="6">
    <source>
        <dbReference type="ARBA" id="ARBA00022989"/>
    </source>
</evidence>
<dbReference type="InterPro" id="IPR053792">
    <property type="entry name" value="P2X_RECEPTOR_CS"/>
</dbReference>
<comment type="caution">
    <text evidence="18">Lacks conserved residue(s) required for the propagation of feature annotation.</text>
</comment>
<evidence type="ECO:0000256" key="4">
    <source>
        <dbReference type="ARBA" id="ARBA00022475"/>
    </source>
</evidence>
<dbReference type="InterPro" id="IPR027309">
    <property type="entry name" value="P2X_extracellular_dom_sf"/>
</dbReference>
<keyword evidence="12" id="KW-1071">Ligand-gated ion channel</keyword>
<keyword evidence="10 18" id="KW-0675">Receptor</keyword>
<keyword evidence="5 18" id="KW-0812">Transmembrane</keyword>
<evidence type="ECO:0000256" key="13">
    <source>
        <dbReference type="ARBA" id="ARBA00023303"/>
    </source>
</evidence>
<keyword evidence="6 18" id="KW-1133">Transmembrane helix</keyword>
<dbReference type="RefSeq" id="XP_032800969.1">
    <property type="nucleotide sequence ID" value="XM_032945078.1"/>
</dbReference>
<comment type="subcellular location">
    <subcellularLocation>
        <location evidence="1">Cell membrane</location>
        <topology evidence="1">Multi-pass membrane protein</topology>
    </subcellularLocation>
    <subcellularLocation>
        <location evidence="18">Membrane</location>
        <topology evidence="18">Multi-pass membrane protein</topology>
    </subcellularLocation>
</comment>
<dbReference type="InterPro" id="IPR059116">
    <property type="entry name" value="P2X_receptor"/>
</dbReference>
<feature type="disulfide bond" evidence="16">
    <location>
        <begin position="230"/>
        <end position="239"/>
    </location>
</feature>
<evidence type="ECO:0000256" key="15">
    <source>
        <dbReference type="PIRSR" id="PIRSR005713-1"/>
    </source>
</evidence>
<evidence type="ECO:0000256" key="14">
    <source>
        <dbReference type="ARBA" id="ARBA00036634"/>
    </source>
</evidence>
<keyword evidence="8 18" id="KW-0472">Membrane</keyword>
<dbReference type="GO" id="GO:0005886">
    <property type="term" value="C:plasma membrane"/>
    <property type="evidence" value="ECO:0007669"/>
    <property type="project" value="UniProtKB-SubCell"/>
</dbReference>
<keyword evidence="15" id="KW-0547">Nucleotide-binding</keyword>
<evidence type="ECO:0000256" key="12">
    <source>
        <dbReference type="ARBA" id="ARBA00023286"/>
    </source>
</evidence>
<dbReference type="KEGG" id="pmrn:116937928"/>
<evidence type="ECO:0000256" key="10">
    <source>
        <dbReference type="ARBA" id="ARBA00023170"/>
    </source>
</evidence>
<feature type="disulfide bond" evidence="16">
    <location>
        <begin position="107"/>
        <end position="134"/>
    </location>
</feature>
<keyword evidence="19" id="KW-1185">Reference proteome</keyword>
<evidence type="ECO:0000256" key="7">
    <source>
        <dbReference type="ARBA" id="ARBA00023065"/>
    </source>
</evidence>
<evidence type="ECO:0000256" key="18">
    <source>
        <dbReference type="RuleBase" id="RU000681"/>
    </source>
</evidence>
<evidence type="ECO:0000256" key="5">
    <source>
        <dbReference type="ARBA" id="ARBA00022692"/>
    </source>
</evidence>
<gene>
    <name evidence="20" type="primary">LOC116937928</name>
</gene>